<dbReference type="Proteomes" id="UP000664991">
    <property type="component" value="Unassembled WGS sequence"/>
</dbReference>
<dbReference type="GO" id="GO:0006887">
    <property type="term" value="P:exocytosis"/>
    <property type="evidence" value="ECO:0007669"/>
    <property type="project" value="UniProtKB-KW"/>
</dbReference>
<feature type="region of interest" description="Disordered" evidence="10">
    <location>
        <begin position="106"/>
        <end position="137"/>
    </location>
</feature>
<dbReference type="InterPro" id="IPR013783">
    <property type="entry name" value="Ig-like_fold"/>
</dbReference>
<evidence type="ECO:0000256" key="4">
    <source>
        <dbReference type="ARBA" id="ARBA00017526"/>
    </source>
</evidence>
<dbReference type="PANTHER" id="PTHR13043:SF1">
    <property type="entry name" value="EXOCYST COMPLEX COMPONENT 2"/>
    <property type="match status" value="1"/>
</dbReference>
<comment type="function">
    <text evidence="1">Component of the exocyst complex involved in the docking of exocytic vesicles with fusion sites on the plasma membrane.</text>
</comment>
<dbReference type="InterPro" id="IPR029175">
    <property type="entry name" value="EXOC2/Sec5"/>
</dbReference>
<dbReference type="PANTHER" id="PTHR13043">
    <property type="entry name" value="EXOCYST COMPLEX COMPONENT SEC5"/>
    <property type="match status" value="1"/>
</dbReference>
<dbReference type="GO" id="GO:0015031">
    <property type="term" value="P:protein transport"/>
    <property type="evidence" value="ECO:0007669"/>
    <property type="project" value="UniProtKB-KW"/>
</dbReference>
<dbReference type="FunFam" id="2.60.40.10:FF:000196">
    <property type="entry name" value="Exocyst complex component 2"/>
    <property type="match status" value="1"/>
</dbReference>
<accession>A0A835ZNC6</accession>
<evidence type="ECO:0000256" key="10">
    <source>
        <dbReference type="SAM" id="MobiDB-lite"/>
    </source>
</evidence>
<dbReference type="Pfam" id="PF15469">
    <property type="entry name" value="Sec5"/>
    <property type="match status" value="1"/>
</dbReference>
<evidence type="ECO:0000256" key="2">
    <source>
        <dbReference type="ARBA" id="ARBA00004476"/>
    </source>
</evidence>
<comment type="similarity">
    <text evidence="3">Belongs to the SEC5 family.</text>
</comment>
<dbReference type="GO" id="GO:0000145">
    <property type="term" value="C:exocyst"/>
    <property type="evidence" value="ECO:0007669"/>
    <property type="project" value="InterPro"/>
</dbReference>
<proteinExistence type="inferred from homology"/>
<evidence type="ECO:0000256" key="5">
    <source>
        <dbReference type="ARBA" id="ARBA00022448"/>
    </source>
</evidence>
<keyword evidence="5" id="KW-0813">Transport</keyword>
<dbReference type="EMBL" id="JAEMGP010000020">
    <property type="protein sequence ID" value="KAG5197400.1"/>
    <property type="molecule type" value="Genomic_DNA"/>
</dbReference>
<evidence type="ECO:0000256" key="3">
    <source>
        <dbReference type="ARBA" id="ARBA00010578"/>
    </source>
</evidence>
<name>A0A835ZNC6_SHEEP</name>
<feature type="domain" description="Exocyst complex component EXOC2/Sec5 N-terminal" evidence="11">
    <location>
        <begin position="578"/>
        <end position="1359"/>
    </location>
</feature>
<evidence type="ECO:0000256" key="9">
    <source>
        <dbReference type="ARBA" id="ARBA00062534"/>
    </source>
</evidence>
<dbReference type="GO" id="GO:0090543">
    <property type="term" value="C:Flemming body"/>
    <property type="evidence" value="ECO:0007669"/>
    <property type="project" value="UniProtKB-SubCell"/>
</dbReference>
<evidence type="ECO:0000313" key="12">
    <source>
        <dbReference type="EMBL" id="KAG5197400.1"/>
    </source>
</evidence>
<keyword evidence="7" id="KW-0653">Protein transport</keyword>
<evidence type="ECO:0000313" key="13">
    <source>
        <dbReference type="Proteomes" id="UP000664991"/>
    </source>
</evidence>
<evidence type="ECO:0000256" key="1">
    <source>
        <dbReference type="ARBA" id="ARBA00002660"/>
    </source>
</evidence>
<comment type="caution">
    <text evidence="12">The sequence shown here is derived from an EMBL/GenBank/DDBJ whole genome shotgun (WGS) entry which is preliminary data.</text>
</comment>
<reference evidence="12 13" key="1">
    <citation type="submission" date="2020-12" db="EMBL/GenBank/DDBJ databases">
        <title>De novo assembly of Tibetan sheep genome.</title>
        <authorList>
            <person name="Li X."/>
        </authorList>
    </citation>
    <scope>NUCLEOTIDE SEQUENCE [LARGE SCALE GENOMIC DNA]</scope>
    <source>
        <tissue evidence="12">Heart</tissue>
    </source>
</reference>
<evidence type="ECO:0000256" key="6">
    <source>
        <dbReference type="ARBA" id="ARBA00022483"/>
    </source>
</evidence>
<feature type="compositionally biased region" description="Polar residues" evidence="10">
    <location>
        <begin position="70"/>
        <end position="86"/>
    </location>
</feature>
<gene>
    <name evidence="12" type="ORF">JEQ12_010854</name>
</gene>
<organism evidence="12 13">
    <name type="scientific">Ovis aries</name>
    <name type="common">Sheep</name>
    <dbReference type="NCBI Taxonomy" id="9940"/>
    <lineage>
        <taxon>Eukaryota</taxon>
        <taxon>Metazoa</taxon>
        <taxon>Chordata</taxon>
        <taxon>Craniata</taxon>
        <taxon>Vertebrata</taxon>
        <taxon>Euteleostomi</taxon>
        <taxon>Mammalia</taxon>
        <taxon>Eutheria</taxon>
        <taxon>Laurasiatheria</taxon>
        <taxon>Artiodactyla</taxon>
        <taxon>Ruminantia</taxon>
        <taxon>Pecora</taxon>
        <taxon>Bovidae</taxon>
        <taxon>Caprinae</taxon>
        <taxon>Ovis</taxon>
    </lineage>
</organism>
<dbReference type="GO" id="GO:0006893">
    <property type="term" value="P:Golgi to plasma membrane transport"/>
    <property type="evidence" value="ECO:0007669"/>
    <property type="project" value="InterPro"/>
</dbReference>
<keyword evidence="6" id="KW-0268">Exocytosis</keyword>
<evidence type="ECO:0000256" key="7">
    <source>
        <dbReference type="ARBA" id="ARBA00022927"/>
    </source>
</evidence>
<dbReference type="InterPro" id="IPR039481">
    <property type="entry name" value="EXOC2/Sec5_N_dom"/>
</dbReference>
<evidence type="ECO:0000259" key="11">
    <source>
        <dbReference type="Pfam" id="PF15469"/>
    </source>
</evidence>
<dbReference type="Gene3D" id="2.60.40.10">
    <property type="entry name" value="Immunoglobulins"/>
    <property type="match status" value="1"/>
</dbReference>
<comment type="subcellular location">
    <subcellularLocation>
        <location evidence="2">Midbody</location>
        <location evidence="2">Midbody ring</location>
    </subcellularLocation>
</comment>
<feature type="region of interest" description="Disordered" evidence="10">
    <location>
        <begin position="164"/>
        <end position="214"/>
    </location>
</feature>
<evidence type="ECO:0000256" key="8">
    <source>
        <dbReference type="ARBA" id="ARBA00029715"/>
    </source>
</evidence>
<comment type="subunit">
    <text evidence="9">The exocyst complex is composed of EXOC1, EXOC2, EXOC3, EXOC4, EXOC5, EXOC6, EXOC7 and EXOC8. Interacts with EXOC3L1. Interacts with GNEFR/DELGEF; this interaction occurs only in the presence of magnesium or manganese and is stimulated by dCTP or GTP. Interacts with RALA and RALB. Interacts with ARL13B; regulates ARL13B localization to the cilium membrane.</text>
</comment>
<sequence>MYEQRPWIMRTPLALEHSACAPSTSGWKNSDPWGIRLSIPGTRSRERTRWSGTEGGGCLDRPGPKVENPIQPSTQGHGPTETTQLQPRGQTVCGCTNHVLLQTPCPQGADRSEATSATSDPEAPDSEPTGQACEGPRALETTRDGECGFTRALCLAQLHPELAPGGRSEHLRVPETDYRTNTRISSKELKKRKVPSDEDTASDRAGHPQADMGELRAVTGTNNTSYHVEVYHSVYDGREPKASIRGQAIPLLTTTGHPFSPTDNAIHTHLAPASPRPYLSVTYECKSANKSHRISQIWVGPWKLRREEILLECGKEMSLSMLNPDPLPDQPSSQQEGNFIHSASDNAIFDKKNDNSFECMNAALCSTLPQAHPGGRGAKRIIVLKEENVCLDYANIAEVLILNVQIPPTDTQERARNKHSCVFVLGGSRGVTPYPCVDQALFTVFLTKYANRSSWKRPSDTNRVVSSWKQSSVWTLLQCVLLLSGLTICGHNCLLTAEWMSASKIVCRVGQAKNDKGDIIVTTKSGGRGTSTVSFKLLRPEKIGILDQSAVWVDEMNYYDMRTDRNKGIPPLSLRPANPLGIEIEKGKFPQKDLETLFPGMSADFTSENFSAAWYLIENHSSASFEQLKMAITHLKRQANKKSEGSLAYVKGGLSTFFEAQDALSAIHQKLEADGTEKVEGSMTQKLENVLNRASNTADTLFQEVLGRKDKADSTRNALNVLQRFKFLFNLPLSIERNIQKGDYDVVINDYEKAKSLFGKTEVQVFKKYYAEVETRIEALRELLLEKLLETPSTLHDQKRYIRHLSDLHAPGDPAWQCIGAQHRWILQLMHGCREGCMRDLKGPPGLHGTSLDLDAELRASAPSHLGQMASLKRGSSFQPGRDDAWRCKTPHRVAFVEKLTKLVLSQLPNFWKLWISYVNGSLFSETAEKSGHSERSKNVRQRQNEFKRMIQEVMQCLAKLVRGALLPLGAAEGGGRQHGGWEGKAELPGQWLAHIIQTLRLTYDSLAALEIPSDLLQTIQDLVLDLRVRCVVATLQHTAEDIKRLAEKEDWVVDSEGLTSLPCRFERCVLLSLQSLRGVLECKPGEASVFQHPKTQEEVCQLSINIMQGFLYCLEQLSTKPDADVDTAHLSVDVSSPDLFGSVHEDFGLTSEQRLLIVLSNCCYLERHTFLNIAEHFEKHNFQGIERITQVSMASLKDLDQRLFESYIELKADPIVGSLEPGIYAGYFDWRDCLPPTGVRNYLKEALVNIIAVHAEVFTVSRDLVPRVLSRVVEAVSEELSRLMQCVSSFSRNGALQARLEICTLRDTVAAHLTLESRSSFKQALEALPQLSSGADRKLLEELLSRVKSGMHLQLACFQAAPPPAVKTQSLQAVLR</sequence>
<feature type="region of interest" description="Disordered" evidence="10">
    <location>
        <begin position="43"/>
        <end position="86"/>
    </location>
</feature>
<protein>
    <recommendedName>
        <fullName evidence="4">Exocyst complex component 2</fullName>
    </recommendedName>
    <alternativeName>
        <fullName evidence="8">Exocyst complex component Sec5</fullName>
    </alternativeName>
</protein>
<feature type="compositionally biased region" description="Basic and acidic residues" evidence="10">
    <location>
        <begin position="167"/>
        <end position="188"/>
    </location>
</feature>